<keyword evidence="3 9" id="KW-0347">Helicase</keyword>
<evidence type="ECO:0000313" key="13">
    <source>
        <dbReference type="Proteomes" id="UP000242705"/>
    </source>
</evidence>
<evidence type="ECO:0000256" key="6">
    <source>
        <dbReference type="ARBA" id="ARBA00034617"/>
    </source>
</evidence>
<keyword evidence="1 9" id="KW-0547">Nucleotide-binding</keyword>
<dbReference type="AlphaFoldDB" id="A0A2T2WTZ3"/>
<comment type="catalytic activity">
    <reaction evidence="8">
        <text>ATP + H2O = ADP + phosphate + H(+)</text>
        <dbReference type="Rhea" id="RHEA:13065"/>
        <dbReference type="ChEBI" id="CHEBI:15377"/>
        <dbReference type="ChEBI" id="CHEBI:15378"/>
        <dbReference type="ChEBI" id="CHEBI:30616"/>
        <dbReference type="ChEBI" id="CHEBI:43474"/>
        <dbReference type="ChEBI" id="CHEBI:456216"/>
        <dbReference type="EC" id="5.6.2.4"/>
    </reaction>
</comment>
<evidence type="ECO:0000256" key="10">
    <source>
        <dbReference type="SAM" id="MobiDB-lite"/>
    </source>
</evidence>
<evidence type="ECO:0000256" key="5">
    <source>
        <dbReference type="ARBA" id="ARBA00023235"/>
    </source>
</evidence>
<dbReference type="Pfam" id="PF13245">
    <property type="entry name" value="AAA_19"/>
    <property type="match status" value="1"/>
</dbReference>
<reference evidence="12 13" key="1">
    <citation type="journal article" date="2014" name="BMC Genomics">
        <title>Comparison of environmental and isolate Sulfobacillus genomes reveals diverse carbon, sulfur, nitrogen, and hydrogen metabolisms.</title>
        <authorList>
            <person name="Justice N.B."/>
            <person name="Norman A."/>
            <person name="Brown C.T."/>
            <person name="Singh A."/>
            <person name="Thomas B.C."/>
            <person name="Banfield J.F."/>
        </authorList>
    </citation>
    <scope>NUCLEOTIDE SEQUENCE [LARGE SCALE GENOMIC DNA]</scope>
    <source>
        <strain evidence="12">AMDSBA5</strain>
    </source>
</reference>
<evidence type="ECO:0000256" key="1">
    <source>
        <dbReference type="ARBA" id="ARBA00022741"/>
    </source>
</evidence>
<evidence type="ECO:0000256" key="7">
    <source>
        <dbReference type="ARBA" id="ARBA00034808"/>
    </source>
</evidence>
<comment type="catalytic activity">
    <reaction evidence="6">
        <text>Couples ATP hydrolysis with the unwinding of duplex DNA by translocating in the 3'-5' direction.</text>
        <dbReference type="EC" id="5.6.2.4"/>
    </reaction>
</comment>
<evidence type="ECO:0000256" key="4">
    <source>
        <dbReference type="ARBA" id="ARBA00022840"/>
    </source>
</evidence>
<keyword evidence="2 9" id="KW-0378">Hydrolase</keyword>
<evidence type="ECO:0000256" key="8">
    <source>
        <dbReference type="ARBA" id="ARBA00048988"/>
    </source>
</evidence>
<dbReference type="EC" id="5.6.2.4" evidence="7"/>
<dbReference type="InterPro" id="IPR014016">
    <property type="entry name" value="UvrD-like_ATP-bd"/>
</dbReference>
<sequence>MPMSSKSSSQTIGGVRVRPNIIAVRLEGQRLPDKDLVGRLTYWELLELSRALPLRFPPTWVREEALTERQRAQKDGFIRPAQEHALHLWKDIPGTFRPMPITQSQIEPPPISFEKAGAAPSPSSHLSSPQATEQRSLDISPDISPLLPSIHDHNGTKKSLPQMTASDVVEAPLSSRVLVTAPPGTGKTHLMLDRLVYLIQSGEIHEPHNEVLVLSFTRATVSEIYRKLANRVLNGAPSSVQYVEVRTFDSLATALLLLENNVEDYFVAGYDERIKRIRDGLMNNRLVEAQDRLRQVRYLVIDEVQDLTGIRALFVFALMRCLHPDAGILLLGDPAQAIYDFDDDKWKAVVVLQELRNLLGPKLQTVFLNKYYRFRNPQLENLAMNLRDAVKEDGETSKFITTLMQTLPTQSLDDLAREARHSRIAVLTRNNLEVFQLYQWARLQAFDTDLRVRQAYWPAWIGRLLFGVRGEYLGVAQLRALWKQRIGDLDVGTYEEAEELWETAGLLERNKLDLNAFSDYLRTYAPVAKSDTPGLIITTIHQSKGLEYDTVAVLEPTRHRNLGGQIEELRVLYVAATRAREKLVIQQRSKNLLKFGSGIKDRFSHFHRYVDHDNWFLITTKEDISWDRFWHCPSNISLNDWKEKHQQYHEEWWRSFQVGGTWSLPWTLDSVMSNLGMETIIGPSGGLSGDLRRLHRFYNIPQKGILEAPVSGLVTVVGPPDADSSVFGTAQVTVIPWVFGWARVVTGRDVQ</sequence>
<name>A0A2T2WTZ3_SULTH</name>
<dbReference type="PANTHER" id="PTHR11070">
    <property type="entry name" value="UVRD / RECB / PCRA DNA HELICASE FAMILY MEMBER"/>
    <property type="match status" value="1"/>
</dbReference>
<dbReference type="GO" id="GO:0003677">
    <property type="term" value="F:DNA binding"/>
    <property type="evidence" value="ECO:0007669"/>
    <property type="project" value="InterPro"/>
</dbReference>
<evidence type="ECO:0000256" key="3">
    <source>
        <dbReference type="ARBA" id="ARBA00022806"/>
    </source>
</evidence>
<evidence type="ECO:0000313" key="12">
    <source>
        <dbReference type="EMBL" id="PSR25692.1"/>
    </source>
</evidence>
<keyword evidence="5" id="KW-0413">Isomerase</keyword>
<dbReference type="SUPFAM" id="SSF52540">
    <property type="entry name" value="P-loop containing nucleoside triphosphate hydrolases"/>
    <property type="match status" value="1"/>
</dbReference>
<dbReference type="InterPro" id="IPR027417">
    <property type="entry name" value="P-loop_NTPase"/>
</dbReference>
<dbReference type="GO" id="GO:0000725">
    <property type="term" value="P:recombinational repair"/>
    <property type="evidence" value="ECO:0007669"/>
    <property type="project" value="TreeGrafter"/>
</dbReference>
<dbReference type="Proteomes" id="UP000242705">
    <property type="component" value="Unassembled WGS sequence"/>
</dbReference>
<accession>A0A2T2WTZ3</accession>
<dbReference type="InterPro" id="IPR014017">
    <property type="entry name" value="DNA_helicase_UvrD-like_C"/>
</dbReference>
<organism evidence="12 13">
    <name type="scientific">Sulfobacillus thermosulfidooxidans</name>
    <dbReference type="NCBI Taxonomy" id="28034"/>
    <lineage>
        <taxon>Bacteria</taxon>
        <taxon>Bacillati</taxon>
        <taxon>Bacillota</taxon>
        <taxon>Clostridia</taxon>
        <taxon>Eubacteriales</taxon>
        <taxon>Clostridiales Family XVII. Incertae Sedis</taxon>
        <taxon>Sulfobacillus</taxon>
    </lineage>
</organism>
<dbReference type="Pfam" id="PF13361">
    <property type="entry name" value="UvrD_C"/>
    <property type="match status" value="1"/>
</dbReference>
<dbReference type="GO" id="GO:0005524">
    <property type="term" value="F:ATP binding"/>
    <property type="evidence" value="ECO:0007669"/>
    <property type="project" value="UniProtKB-UniRule"/>
</dbReference>
<dbReference type="PROSITE" id="PS51198">
    <property type="entry name" value="UVRD_HELICASE_ATP_BIND"/>
    <property type="match status" value="1"/>
</dbReference>
<evidence type="ECO:0000256" key="2">
    <source>
        <dbReference type="ARBA" id="ARBA00022801"/>
    </source>
</evidence>
<feature type="binding site" evidence="9">
    <location>
        <begin position="181"/>
        <end position="188"/>
    </location>
    <ligand>
        <name>ATP</name>
        <dbReference type="ChEBI" id="CHEBI:30616"/>
    </ligand>
</feature>
<comment type="caution">
    <text evidence="12">The sequence shown here is derived from an EMBL/GenBank/DDBJ whole genome shotgun (WGS) entry which is preliminary data.</text>
</comment>
<proteinExistence type="predicted"/>
<protein>
    <recommendedName>
        <fullName evidence="7">DNA 3'-5' helicase</fullName>
        <ecNumber evidence="7">5.6.2.4</ecNumber>
    </recommendedName>
</protein>
<dbReference type="GO" id="GO:0016887">
    <property type="term" value="F:ATP hydrolysis activity"/>
    <property type="evidence" value="ECO:0007669"/>
    <property type="project" value="RHEA"/>
</dbReference>
<gene>
    <name evidence="12" type="ORF">C7B47_11545</name>
</gene>
<feature type="domain" description="UvrD-like helicase ATP-binding" evidence="11">
    <location>
        <begin position="160"/>
        <end position="453"/>
    </location>
</feature>
<evidence type="ECO:0000259" key="11">
    <source>
        <dbReference type="PROSITE" id="PS51198"/>
    </source>
</evidence>
<feature type="compositionally biased region" description="Low complexity" evidence="10">
    <location>
        <begin position="120"/>
        <end position="129"/>
    </location>
</feature>
<feature type="region of interest" description="Disordered" evidence="10">
    <location>
        <begin position="103"/>
        <end position="137"/>
    </location>
</feature>
<dbReference type="EMBL" id="PXYX01000026">
    <property type="protein sequence ID" value="PSR25692.1"/>
    <property type="molecule type" value="Genomic_DNA"/>
</dbReference>
<evidence type="ECO:0000256" key="9">
    <source>
        <dbReference type="PROSITE-ProRule" id="PRU00560"/>
    </source>
</evidence>
<dbReference type="InterPro" id="IPR000212">
    <property type="entry name" value="DNA_helicase_UvrD/REP"/>
</dbReference>
<dbReference type="GO" id="GO:0043138">
    <property type="term" value="F:3'-5' DNA helicase activity"/>
    <property type="evidence" value="ECO:0007669"/>
    <property type="project" value="UniProtKB-EC"/>
</dbReference>
<dbReference type="PANTHER" id="PTHR11070:SF2">
    <property type="entry name" value="ATP-DEPENDENT DNA HELICASE SRS2"/>
    <property type="match status" value="1"/>
</dbReference>
<dbReference type="Gene3D" id="3.40.50.300">
    <property type="entry name" value="P-loop containing nucleotide triphosphate hydrolases"/>
    <property type="match status" value="2"/>
</dbReference>
<keyword evidence="4 9" id="KW-0067">ATP-binding</keyword>